<reference evidence="3 4" key="1">
    <citation type="journal article" date="2004" name="Syst. Appl. Microbiol.">
        <title>Cryptoendolithic actinomycetes from antarctic sandstone rock samples: Micromonospora endolithica sp. nov. and two isolates related to Micromonospora coerulea Jensen 1932.</title>
        <authorList>
            <person name="Hirsch P."/>
            <person name="Mevs U."/>
            <person name="Kroppenstedt R.M."/>
            <person name="Schumann P."/>
            <person name="Stackebrandt E."/>
        </authorList>
    </citation>
    <scope>NUCLEOTIDE SEQUENCE [LARGE SCALE GENOMIC DNA]</scope>
    <source>
        <strain evidence="3 4">JCM 12677</strain>
    </source>
</reference>
<evidence type="ECO:0000313" key="3">
    <source>
        <dbReference type="EMBL" id="RKN50874.1"/>
    </source>
</evidence>
<evidence type="ECO:0000256" key="2">
    <source>
        <dbReference type="SAM" id="SignalP"/>
    </source>
</evidence>
<proteinExistence type="predicted"/>
<feature type="chain" id="PRO_5038699329" description="Lipoprotein" evidence="2">
    <location>
        <begin position="18"/>
        <end position="499"/>
    </location>
</feature>
<evidence type="ECO:0000313" key="4">
    <source>
        <dbReference type="Proteomes" id="UP000281726"/>
    </source>
</evidence>
<feature type="compositionally biased region" description="Basic and acidic residues" evidence="1">
    <location>
        <begin position="197"/>
        <end position="206"/>
    </location>
</feature>
<organism evidence="3 4">
    <name type="scientific">Micromonospora endolithica</name>
    <dbReference type="NCBI Taxonomy" id="230091"/>
    <lineage>
        <taxon>Bacteria</taxon>
        <taxon>Bacillati</taxon>
        <taxon>Actinomycetota</taxon>
        <taxon>Actinomycetes</taxon>
        <taxon>Micromonosporales</taxon>
        <taxon>Micromonosporaceae</taxon>
        <taxon>Micromonospora</taxon>
    </lineage>
</organism>
<dbReference type="PROSITE" id="PS51257">
    <property type="entry name" value="PROKAR_LIPOPROTEIN"/>
    <property type="match status" value="1"/>
</dbReference>
<keyword evidence="4" id="KW-1185">Reference proteome</keyword>
<gene>
    <name evidence="3" type="ORF">D7223_03765</name>
</gene>
<feature type="signal peptide" evidence="2">
    <location>
        <begin position="1"/>
        <end position="17"/>
    </location>
</feature>
<feature type="region of interest" description="Disordered" evidence="1">
    <location>
        <begin position="156"/>
        <end position="215"/>
    </location>
</feature>
<evidence type="ECO:0000256" key="1">
    <source>
        <dbReference type="SAM" id="MobiDB-lite"/>
    </source>
</evidence>
<dbReference type="AlphaFoldDB" id="A0A3A9ZSD5"/>
<evidence type="ECO:0008006" key="5">
    <source>
        <dbReference type="Google" id="ProtNLM"/>
    </source>
</evidence>
<protein>
    <recommendedName>
        <fullName evidence="5">Lipoprotein</fullName>
    </recommendedName>
</protein>
<accession>A0A3A9ZSD5</accession>
<dbReference type="Proteomes" id="UP000281726">
    <property type="component" value="Unassembled WGS sequence"/>
</dbReference>
<name>A0A3A9ZSD5_9ACTN</name>
<dbReference type="EMBL" id="RBAK01000001">
    <property type="protein sequence ID" value="RKN50874.1"/>
    <property type="molecule type" value="Genomic_DNA"/>
</dbReference>
<keyword evidence="2" id="KW-0732">Signal</keyword>
<sequence>MTRLGALAVVVTLLVGAAGCAPRSGGGDAGQDPFSDAALRHGLPLLPSPEVTLQPDVVVVGGGGDSIRSVTADGLTWRIDPEADRADELAPGKVMFVTGRSVGRVLDVRRADQDLAVTVGPVDVTEVIRDGTLARQGMSLDAPVAYPAGEPFWADPAEDGGTGGGLTVPPGRFGRSTPATGAIRPATAGQPATPDHPAAKRPDRPPPIRGGGGVETRSGRYAVFASCCTDGVGAHFRYADGGTALTGTVTLTFNRPSADFHLELRGGSVDRAELEITGGFGIKVDVKAGTESGRNIEAEFPVGAEFSFPIAQVLGVPITFTIGQSLRISSAFGAKLGTVEGSGEFSLASSLGYGYANGSFGPRVSIEFARKKSLVNSLTGVPVGVMGMLLEHRVKFTVGFSALVLSAGVYFELATRYGMTIGSALGAPYALCRGVGLGITARFGIGYTILEPVAKAINRFLSLFDLPSIKTSGGIGRSAKVYANEEVIPDVATCGRAPS</sequence>
<comment type="caution">
    <text evidence="3">The sequence shown here is derived from an EMBL/GenBank/DDBJ whole genome shotgun (WGS) entry which is preliminary data.</text>
</comment>